<sequence>MSNKKSKRGRNPGRYLDQPTLSDEYALRKMGKPLKSKRRKTWTKTAEQLDNDEEYTKDKKDIFEFPEDENMTVEMALSLPLPLIKIGKPFPLPLPKPRRGRRKTRHYPHYRATRNYIHFAPVSFVYFIII</sequence>
<proteinExistence type="predicted"/>
<dbReference type="AlphaFoldDB" id="A0A1X7SFW7"/>
<accession>A0A1X7SFW7</accession>
<dbReference type="EnsemblMetazoa" id="Aqu2.1.00923_001">
    <property type="protein sequence ID" value="Aqu2.1.00923_001"/>
    <property type="gene ID" value="Aqu2.1.00923"/>
</dbReference>
<evidence type="ECO:0000256" key="1">
    <source>
        <dbReference type="SAM" id="MobiDB-lite"/>
    </source>
</evidence>
<organism evidence="2">
    <name type="scientific">Amphimedon queenslandica</name>
    <name type="common">Sponge</name>
    <dbReference type="NCBI Taxonomy" id="400682"/>
    <lineage>
        <taxon>Eukaryota</taxon>
        <taxon>Metazoa</taxon>
        <taxon>Porifera</taxon>
        <taxon>Demospongiae</taxon>
        <taxon>Heteroscleromorpha</taxon>
        <taxon>Haplosclerida</taxon>
        <taxon>Niphatidae</taxon>
        <taxon>Amphimedon</taxon>
    </lineage>
</organism>
<evidence type="ECO:0000313" key="2">
    <source>
        <dbReference type="EnsemblMetazoa" id="Aqu2.1.00923_001"/>
    </source>
</evidence>
<protein>
    <submittedName>
        <fullName evidence="2">Uncharacterized protein</fullName>
    </submittedName>
</protein>
<feature type="compositionally biased region" description="Basic residues" evidence="1">
    <location>
        <begin position="1"/>
        <end position="11"/>
    </location>
</feature>
<reference evidence="2" key="1">
    <citation type="submission" date="2017-05" db="UniProtKB">
        <authorList>
            <consortium name="EnsemblMetazoa"/>
        </authorList>
    </citation>
    <scope>IDENTIFICATION</scope>
</reference>
<dbReference type="InParanoid" id="A0A1X7SFW7"/>
<name>A0A1X7SFW7_AMPQE</name>
<feature type="region of interest" description="Disordered" evidence="1">
    <location>
        <begin position="1"/>
        <end position="21"/>
    </location>
</feature>